<gene>
    <name evidence="1" type="ORF">HPB47_026770</name>
</gene>
<proteinExistence type="predicted"/>
<name>A0AC60PZP8_IXOPE</name>
<reference evidence="1 2" key="1">
    <citation type="journal article" date="2020" name="Cell">
        <title>Large-Scale Comparative Analyses of Tick Genomes Elucidate Their Genetic Diversity and Vector Capacities.</title>
        <authorList>
            <consortium name="Tick Genome and Microbiome Consortium (TIGMIC)"/>
            <person name="Jia N."/>
            <person name="Wang J."/>
            <person name="Shi W."/>
            <person name="Du L."/>
            <person name="Sun Y."/>
            <person name="Zhan W."/>
            <person name="Jiang J.F."/>
            <person name="Wang Q."/>
            <person name="Zhang B."/>
            <person name="Ji P."/>
            <person name="Bell-Sakyi L."/>
            <person name="Cui X.M."/>
            <person name="Yuan T.T."/>
            <person name="Jiang B.G."/>
            <person name="Yang W.F."/>
            <person name="Lam T.T."/>
            <person name="Chang Q.C."/>
            <person name="Ding S.J."/>
            <person name="Wang X.J."/>
            <person name="Zhu J.G."/>
            <person name="Ruan X.D."/>
            <person name="Zhao L."/>
            <person name="Wei J.T."/>
            <person name="Ye R.Z."/>
            <person name="Que T.C."/>
            <person name="Du C.H."/>
            <person name="Zhou Y.H."/>
            <person name="Cheng J.X."/>
            <person name="Dai P.F."/>
            <person name="Guo W.B."/>
            <person name="Han X.H."/>
            <person name="Huang E.J."/>
            <person name="Li L.F."/>
            <person name="Wei W."/>
            <person name="Gao Y.C."/>
            <person name="Liu J.Z."/>
            <person name="Shao H.Z."/>
            <person name="Wang X."/>
            <person name="Wang C.C."/>
            <person name="Yang T.C."/>
            <person name="Huo Q.B."/>
            <person name="Li W."/>
            <person name="Chen H.Y."/>
            <person name="Chen S.E."/>
            <person name="Zhou L.G."/>
            <person name="Ni X.B."/>
            <person name="Tian J.H."/>
            <person name="Sheng Y."/>
            <person name="Liu T."/>
            <person name="Pan Y.S."/>
            <person name="Xia L.Y."/>
            <person name="Li J."/>
            <person name="Zhao F."/>
            <person name="Cao W.C."/>
        </authorList>
    </citation>
    <scope>NUCLEOTIDE SEQUENCE [LARGE SCALE GENOMIC DNA]</scope>
    <source>
        <strain evidence="1">Iper-2018</strain>
    </source>
</reference>
<evidence type="ECO:0000313" key="2">
    <source>
        <dbReference type="Proteomes" id="UP000805193"/>
    </source>
</evidence>
<sequence length="322" mass="34454">MRRRVAQPLANGAAAATRPRNASSRIVAPVAPPAPENSGDDSDPSIRPRTPHPPPVVYDYDVSSNAGVSDSQGLGIPSNAAGAAAFDGMPKLGCLQQPNFWHFIERGRLSPTAKPGWSLPFHVLLIRGRTGGVGNVNSSHCIPSLGCRFASSDMVGDLSHEFPATARPRRRRLRRGPSPREWNDGLAPHLEKNHWHEAAGQPEVVPELTEVAVCSQRYLGHPASPQVVSGPERGLPSPQERTEWPWIPYVVQGPCAPRRSAPCGNSQASRVLLNAAATPDSQTSDASSNAAATLEFRSTDVDDLSDDSDRLFIAEESDVTPG</sequence>
<protein>
    <submittedName>
        <fullName evidence="1">Uncharacterized protein</fullName>
    </submittedName>
</protein>
<dbReference type="EMBL" id="JABSTQ010009763">
    <property type="protein sequence ID" value="KAG0426103.1"/>
    <property type="molecule type" value="Genomic_DNA"/>
</dbReference>
<organism evidence="1 2">
    <name type="scientific">Ixodes persulcatus</name>
    <name type="common">Taiga tick</name>
    <dbReference type="NCBI Taxonomy" id="34615"/>
    <lineage>
        <taxon>Eukaryota</taxon>
        <taxon>Metazoa</taxon>
        <taxon>Ecdysozoa</taxon>
        <taxon>Arthropoda</taxon>
        <taxon>Chelicerata</taxon>
        <taxon>Arachnida</taxon>
        <taxon>Acari</taxon>
        <taxon>Parasitiformes</taxon>
        <taxon>Ixodida</taxon>
        <taxon>Ixodoidea</taxon>
        <taxon>Ixodidae</taxon>
        <taxon>Ixodinae</taxon>
        <taxon>Ixodes</taxon>
    </lineage>
</organism>
<evidence type="ECO:0000313" key="1">
    <source>
        <dbReference type="EMBL" id="KAG0426103.1"/>
    </source>
</evidence>
<keyword evidence="2" id="KW-1185">Reference proteome</keyword>
<comment type="caution">
    <text evidence="1">The sequence shown here is derived from an EMBL/GenBank/DDBJ whole genome shotgun (WGS) entry which is preliminary data.</text>
</comment>
<dbReference type="Proteomes" id="UP000805193">
    <property type="component" value="Unassembled WGS sequence"/>
</dbReference>
<accession>A0AC60PZP8</accession>